<feature type="domain" description="Homing endonuclease LAGLIDADG" evidence="1">
    <location>
        <begin position="38"/>
        <end position="148"/>
    </location>
</feature>
<dbReference type="KEGG" id="vg:16194172"/>
<keyword evidence="2" id="KW-0540">Nuclease</keyword>
<gene>
    <name evidence="2" type="primary">166</name>
    <name evidence="2" type="ORF">HGTV1_166</name>
</gene>
<evidence type="ECO:0000259" key="1">
    <source>
        <dbReference type="Pfam" id="PF03161"/>
    </source>
</evidence>
<evidence type="ECO:0000313" key="2">
    <source>
        <dbReference type="EMBL" id="AGM11463.1"/>
    </source>
</evidence>
<dbReference type="Proteomes" id="UP000202786">
    <property type="component" value="Segment"/>
</dbReference>
<dbReference type="Pfam" id="PF03161">
    <property type="entry name" value="LAGLIDADG_2"/>
    <property type="match status" value="1"/>
</dbReference>
<dbReference type="SUPFAM" id="SSF55608">
    <property type="entry name" value="Homing endonucleases"/>
    <property type="match status" value="1"/>
</dbReference>
<keyword evidence="2" id="KW-0255">Endonuclease</keyword>
<dbReference type="EMBL" id="KC292026">
    <property type="protein sequence ID" value="AGM11463.1"/>
    <property type="molecule type" value="Genomic_DNA"/>
</dbReference>
<proteinExistence type="predicted"/>
<reference evidence="2 3" key="1">
    <citation type="submission" date="2012-12" db="EMBL/GenBank/DDBJ databases">
        <authorList>
            <person name="Sencilo A."/>
            <person name="Jacobs-Sera D."/>
            <person name="Russell D.A."/>
            <person name="Ko C."/>
            <person name="Atanasova N."/>
            <person name="Osterlund E."/>
            <person name="Oksanen H.M."/>
            <person name="Bamford D.H."/>
            <person name="Hatfull G.F."/>
            <person name="Roine E."/>
            <person name="Hendrix R.W."/>
        </authorList>
    </citation>
    <scope>NUCLEOTIDE SEQUENCE [LARGE SCALE GENOMIC DNA]</scope>
</reference>
<evidence type="ECO:0000313" key="3">
    <source>
        <dbReference type="Proteomes" id="UP000202786"/>
    </source>
</evidence>
<dbReference type="InterPro" id="IPR004860">
    <property type="entry name" value="LAGLIDADG_dom"/>
</dbReference>
<keyword evidence="3" id="KW-1185">Reference proteome</keyword>
<dbReference type="Gene3D" id="3.10.28.10">
    <property type="entry name" value="Homing endonucleases"/>
    <property type="match status" value="1"/>
</dbReference>
<protein>
    <submittedName>
        <fullName evidence="2">LAGLIDADG endonuclease</fullName>
    </submittedName>
</protein>
<dbReference type="RefSeq" id="YP_008059341.1">
    <property type="nucleotide sequence ID" value="NC_021328.1"/>
</dbReference>
<dbReference type="InterPro" id="IPR027434">
    <property type="entry name" value="Homing_endonucl"/>
</dbReference>
<keyword evidence="2" id="KW-0378">Hydrolase</keyword>
<accession>R4TMR0</accession>
<name>R4TMR0_9CAUD</name>
<dbReference type="GO" id="GO:0004519">
    <property type="term" value="F:endonuclease activity"/>
    <property type="evidence" value="ECO:0007669"/>
    <property type="project" value="UniProtKB-KW"/>
</dbReference>
<organism evidence="2 3">
    <name type="scientific">Halogranum tailed virus 1</name>
    <dbReference type="NCBI Taxonomy" id="1273749"/>
    <lineage>
        <taxon>Viruses</taxon>
        <taxon>Duplodnaviria</taxon>
        <taxon>Heunggongvirae</taxon>
        <taxon>Uroviricota</taxon>
        <taxon>Caudoviricetes</taxon>
        <taxon>Thumleimavirales</taxon>
        <taxon>Halomagnusviridae</taxon>
        <taxon>Hagravirus</taxon>
        <taxon>Hagravirus capitaneum</taxon>
        <taxon>Hagravirus HGTV1</taxon>
    </lineage>
</organism>
<sequence>MVIHMKTCPDCGKDGLRNLGMHIAQTECEYPELSDEVIEIVTGILMGDGHIEKSGLFGVAVNEKKYLQYVEEQFPDWLVTKSGVHPVSSETSVGGLQYRLRTVAHPSFKEMRDLWYPKGKKKFPLNEIEPTGTILKHWYATDGHLEKPSNRPQIASYNENSEELRDWLNSYGFDTCQDYRGVCFNKRSQSDFYDSVDSPVPGYEYKWGDYDGS</sequence>
<dbReference type="GeneID" id="16194172"/>